<dbReference type="Pfam" id="PF01066">
    <property type="entry name" value="CDP-OH_P_transf"/>
    <property type="match status" value="1"/>
</dbReference>
<sequence length="182" mass="20014">MNLPNKLTLLRVVLALVFMAFMMVNAAWAKWVGLLVFAGASLTDMLDGKIARSRNMITTFGKFADPLADKMLTTAAFIIFTYKQIIGPWPLFIILIREFAVSGIRLVAAANGDVIAASFWGKFKTVTQMIAILAGILIMCLPHAFGSAGNIITAILVWISVLFTIISGIEYIVNNRKLLKFK</sequence>
<dbReference type="InterPro" id="IPR048254">
    <property type="entry name" value="CDP_ALCOHOL_P_TRANSF_CS"/>
</dbReference>
<keyword evidence="14" id="KW-1208">Phospholipid metabolism</keyword>
<keyword evidence="9 18" id="KW-0812">Transmembrane</keyword>
<evidence type="ECO:0000256" key="18">
    <source>
        <dbReference type="SAM" id="Phobius"/>
    </source>
</evidence>
<keyword evidence="11" id="KW-0443">Lipid metabolism</keyword>
<dbReference type="PIRSF" id="PIRSF000847">
    <property type="entry name" value="Phos_ph_gly_syn"/>
    <property type="match status" value="1"/>
</dbReference>
<evidence type="ECO:0000256" key="10">
    <source>
        <dbReference type="ARBA" id="ARBA00022989"/>
    </source>
</evidence>
<feature type="transmembrane region" description="Helical" evidence="18">
    <location>
        <begin position="75"/>
        <end position="96"/>
    </location>
</feature>
<feature type="transmembrane region" description="Helical" evidence="18">
    <location>
        <begin position="126"/>
        <end position="145"/>
    </location>
</feature>
<evidence type="ECO:0000256" key="13">
    <source>
        <dbReference type="ARBA" id="ARBA00023209"/>
    </source>
</evidence>
<evidence type="ECO:0000256" key="4">
    <source>
        <dbReference type="ARBA" id="ARBA00010441"/>
    </source>
</evidence>
<keyword evidence="8 17" id="KW-0808">Transferase</keyword>
<comment type="subcellular location">
    <subcellularLocation>
        <location evidence="2">Membrane</location>
        <topology evidence="2">Multi-pass membrane protein</topology>
    </subcellularLocation>
</comment>
<dbReference type="PROSITE" id="PS00379">
    <property type="entry name" value="CDP_ALCOHOL_P_TRANSF"/>
    <property type="match status" value="1"/>
</dbReference>
<reference evidence="19" key="2">
    <citation type="journal article" date="2021" name="PeerJ">
        <title>Extensive microbial diversity within the chicken gut microbiome revealed by metagenomics and culture.</title>
        <authorList>
            <person name="Gilroy R."/>
            <person name="Ravi A."/>
            <person name="Getino M."/>
            <person name="Pursley I."/>
            <person name="Horton D.L."/>
            <person name="Alikhan N.F."/>
            <person name="Baker D."/>
            <person name="Gharbi K."/>
            <person name="Hall N."/>
            <person name="Watson M."/>
            <person name="Adriaenssens E.M."/>
            <person name="Foster-Nyarko E."/>
            <person name="Jarju S."/>
            <person name="Secka A."/>
            <person name="Antonio M."/>
            <person name="Oren A."/>
            <person name="Chaudhuri R.R."/>
            <person name="La Ragione R."/>
            <person name="Hildebrand F."/>
            <person name="Pallen M.J."/>
        </authorList>
    </citation>
    <scope>NUCLEOTIDE SEQUENCE</scope>
    <source>
        <strain evidence="19">USAMLcec3-3695</strain>
    </source>
</reference>
<evidence type="ECO:0000256" key="7">
    <source>
        <dbReference type="ARBA" id="ARBA00022516"/>
    </source>
</evidence>
<evidence type="ECO:0000256" key="8">
    <source>
        <dbReference type="ARBA" id="ARBA00022679"/>
    </source>
</evidence>
<dbReference type="InterPro" id="IPR043130">
    <property type="entry name" value="CDP-OH_PTrfase_TM_dom"/>
</dbReference>
<reference evidence="19" key="1">
    <citation type="submission" date="2020-10" db="EMBL/GenBank/DDBJ databases">
        <authorList>
            <person name="Gilroy R."/>
        </authorList>
    </citation>
    <scope>NUCLEOTIDE SEQUENCE</scope>
    <source>
        <strain evidence="19">USAMLcec3-3695</strain>
    </source>
</reference>
<evidence type="ECO:0000256" key="15">
    <source>
        <dbReference type="ARBA" id="ARBA00048586"/>
    </source>
</evidence>
<evidence type="ECO:0000256" key="9">
    <source>
        <dbReference type="ARBA" id="ARBA00022692"/>
    </source>
</evidence>
<evidence type="ECO:0000256" key="16">
    <source>
        <dbReference type="NCBIfam" id="TIGR00560"/>
    </source>
</evidence>
<dbReference type="InterPro" id="IPR000462">
    <property type="entry name" value="CDP-OH_P_trans"/>
</dbReference>
<proteinExistence type="inferred from homology"/>
<keyword evidence="10 18" id="KW-1133">Transmembrane helix</keyword>
<comment type="caution">
    <text evidence="19">The sequence shown here is derived from an EMBL/GenBank/DDBJ whole genome shotgun (WGS) entry which is preliminary data.</text>
</comment>
<dbReference type="Proteomes" id="UP000824109">
    <property type="component" value="Unassembled WGS sequence"/>
</dbReference>
<dbReference type="PANTHER" id="PTHR14269:SF62">
    <property type="entry name" value="CDP-DIACYLGLYCEROL--GLYCEROL-3-PHOSPHATE 3-PHOSPHATIDYLTRANSFERASE 1, CHLOROPLASTIC"/>
    <property type="match status" value="1"/>
</dbReference>
<evidence type="ECO:0000256" key="6">
    <source>
        <dbReference type="ARBA" id="ARBA00014944"/>
    </source>
</evidence>
<dbReference type="Gene3D" id="1.20.120.1760">
    <property type="match status" value="1"/>
</dbReference>
<evidence type="ECO:0000256" key="17">
    <source>
        <dbReference type="RuleBase" id="RU003750"/>
    </source>
</evidence>
<dbReference type="PANTHER" id="PTHR14269">
    <property type="entry name" value="CDP-DIACYLGLYCEROL--GLYCEROL-3-PHOSPHATE 3-PHOSPHATIDYLTRANSFERASE-RELATED"/>
    <property type="match status" value="1"/>
</dbReference>
<dbReference type="EMBL" id="DVNB01000044">
    <property type="protein sequence ID" value="HIU56980.1"/>
    <property type="molecule type" value="Genomic_DNA"/>
</dbReference>
<dbReference type="EC" id="2.7.8.5" evidence="5 16"/>
<comment type="function">
    <text evidence="1">This protein catalyzes the committed step to the synthesis of the acidic phospholipids.</text>
</comment>
<comment type="similarity">
    <text evidence="4 17">Belongs to the CDP-alcohol phosphatidyltransferase class-I family.</text>
</comment>
<evidence type="ECO:0000256" key="11">
    <source>
        <dbReference type="ARBA" id="ARBA00023098"/>
    </source>
</evidence>
<dbReference type="InterPro" id="IPR004570">
    <property type="entry name" value="Phosphatidylglycerol_P_synth"/>
</dbReference>
<evidence type="ECO:0000256" key="2">
    <source>
        <dbReference type="ARBA" id="ARBA00004141"/>
    </source>
</evidence>
<dbReference type="GO" id="GO:0008444">
    <property type="term" value="F:CDP-diacylglycerol-glycerol-3-phosphate 3-phosphatidyltransferase activity"/>
    <property type="evidence" value="ECO:0007669"/>
    <property type="project" value="UniProtKB-UniRule"/>
</dbReference>
<evidence type="ECO:0000256" key="1">
    <source>
        <dbReference type="ARBA" id="ARBA00003973"/>
    </source>
</evidence>
<evidence type="ECO:0000256" key="3">
    <source>
        <dbReference type="ARBA" id="ARBA00005042"/>
    </source>
</evidence>
<evidence type="ECO:0000256" key="5">
    <source>
        <dbReference type="ARBA" id="ARBA00013170"/>
    </source>
</evidence>
<feature type="transmembrane region" description="Helical" evidence="18">
    <location>
        <begin position="151"/>
        <end position="173"/>
    </location>
</feature>
<evidence type="ECO:0000256" key="14">
    <source>
        <dbReference type="ARBA" id="ARBA00023264"/>
    </source>
</evidence>
<keyword evidence="12 18" id="KW-0472">Membrane</keyword>
<name>A0A9D1MAV1_9FIRM</name>
<evidence type="ECO:0000313" key="20">
    <source>
        <dbReference type="Proteomes" id="UP000824109"/>
    </source>
</evidence>
<evidence type="ECO:0000313" key="19">
    <source>
        <dbReference type="EMBL" id="HIU56980.1"/>
    </source>
</evidence>
<dbReference type="GO" id="GO:0016020">
    <property type="term" value="C:membrane"/>
    <property type="evidence" value="ECO:0007669"/>
    <property type="project" value="UniProtKB-SubCell"/>
</dbReference>
<dbReference type="NCBIfam" id="TIGR00560">
    <property type="entry name" value="pgsA"/>
    <property type="match status" value="1"/>
</dbReference>
<accession>A0A9D1MAV1</accession>
<evidence type="ECO:0000256" key="12">
    <source>
        <dbReference type="ARBA" id="ARBA00023136"/>
    </source>
</evidence>
<dbReference type="AlphaFoldDB" id="A0A9D1MAV1"/>
<dbReference type="InterPro" id="IPR050324">
    <property type="entry name" value="CDP-alcohol_PTase-I"/>
</dbReference>
<gene>
    <name evidence="19" type="primary">pgsA</name>
    <name evidence="19" type="ORF">IAA61_04090</name>
</gene>
<keyword evidence="13" id="KW-0594">Phospholipid biosynthesis</keyword>
<keyword evidence="7" id="KW-0444">Lipid biosynthesis</keyword>
<protein>
    <recommendedName>
        <fullName evidence="6 16">CDP-diacylglycerol--glycerol-3-phosphate 3-phosphatidyltransferase</fullName>
        <ecNumber evidence="5 16">2.7.8.5</ecNumber>
    </recommendedName>
</protein>
<comment type="catalytic activity">
    <reaction evidence="15">
        <text>a CDP-1,2-diacyl-sn-glycerol + sn-glycerol 3-phosphate = a 1,2-diacyl-sn-glycero-3-phospho-(1'-sn-glycero-3'-phosphate) + CMP + H(+)</text>
        <dbReference type="Rhea" id="RHEA:12593"/>
        <dbReference type="ChEBI" id="CHEBI:15378"/>
        <dbReference type="ChEBI" id="CHEBI:57597"/>
        <dbReference type="ChEBI" id="CHEBI:58332"/>
        <dbReference type="ChEBI" id="CHEBI:60110"/>
        <dbReference type="ChEBI" id="CHEBI:60377"/>
        <dbReference type="EC" id="2.7.8.5"/>
    </reaction>
</comment>
<dbReference type="GO" id="GO:0046474">
    <property type="term" value="P:glycerophospholipid biosynthetic process"/>
    <property type="evidence" value="ECO:0007669"/>
    <property type="project" value="TreeGrafter"/>
</dbReference>
<organism evidence="19 20">
    <name type="scientific">Candidatus Ornithomonoglobus merdipullorum</name>
    <dbReference type="NCBI Taxonomy" id="2840895"/>
    <lineage>
        <taxon>Bacteria</taxon>
        <taxon>Bacillati</taxon>
        <taxon>Bacillota</taxon>
        <taxon>Clostridia</taxon>
        <taxon>Candidatus Ornithomonoglobus</taxon>
    </lineage>
</organism>
<comment type="pathway">
    <text evidence="3">Phospholipid metabolism; phosphatidylglycerol biosynthesis; phosphatidylglycerol from CDP-diacylglycerol: step 1/2.</text>
</comment>